<evidence type="ECO:0000313" key="4">
    <source>
        <dbReference type="Proteomes" id="UP000275461"/>
    </source>
</evidence>
<feature type="region of interest" description="Disordered" evidence="2">
    <location>
        <begin position="44"/>
        <end position="67"/>
    </location>
</feature>
<dbReference type="AlphaFoldDB" id="A0A498C581"/>
<dbReference type="EMBL" id="RCDA01000001">
    <property type="protein sequence ID" value="RLK51374.1"/>
    <property type="molecule type" value="Genomic_DNA"/>
</dbReference>
<feature type="region of interest" description="Disordered" evidence="2">
    <location>
        <begin position="158"/>
        <end position="188"/>
    </location>
</feature>
<feature type="coiled-coil region" evidence="1">
    <location>
        <begin position="8"/>
        <end position="35"/>
    </location>
</feature>
<feature type="compositionally biased region" description="Gly residues" evidence="2">
    <location>
        <begin position="107"/>
        <end position="116"/>
    </location>
</feature>
<dbReference type="Proteomes" id="UP000275461">
    <property type="component" value="Unassembled WGS sequence"/>
</dbReference>
<evidence type="ECO:0000256" key="1">
    <source>
        <dbReference type="SAM" id="Coils"/>
    </source>
</evidence>
<name>A0A498C581_9GAMM</name>
<feature type="compositionally biased region" description="Acidic residues" evidence="2">
    <location>
        <begin position="267"/>
        <end position="276"/>
    </location>
</feature>
<accession>A0A498C581</accession>
<sequence length="276" mass="31810">MGDPQDTSTSAQQEIRRLKRELQEARTRLAEDAAYYRAELEANRQRIENRHLRSQAGEVAKRRRAEESLAHVRAELKRTKADLTRLRDQHEELTRKLLAQEETLEGGTEGAPGQGGSAAWEQTEQELHRMRTENERLRKALSRERTLRRQLEETLSRIHAVGRRQRREPLRGAPQPAGSIGTGRASRGQYQELSAKGIQSVYQQYLRPRGEGSDYRRPSDPGGFSEQMPRLRSTQEEHVWQQQKVRLPVDEIDEDFLQLPSDRSIQSDDEEAPSDS</sequence>
<evidence type="ECO:0000256" key="2">
    <source>
        <dbReference type="SAM" id="MobiDB-lite"/>
    </source>
</evidence>
<feature type="region of interest" description="Disordered" evidence="2">
    <location>
        <begin position="209"/>
        <end position="276"/>
    </location>
</feature>
<reference evidence="3 4" key="1">
    <citation type="submission" date="2018-10" db="EMBL/GenBank/DDBJ databases">
        <title>Genomic Encyclopedia of Type Strains, Phase IV (KMG-IV): sequencing the most valuable type-strain genomes for metagenomic binning, comparative biology and taxonomic classification.</title>
        <authorList>
            <person name="Goeker M."/>
        </authorList>
    </citation>
    <scope>NUCLEOTIDE SEQUENCE [LARGE SCALE GENOMIC DNA]</scope>
    <source>
        <strain evidence="3 4">DSM 12769</strain>
    </source>
</reference>
<evidence type="ECO:0000313" key="3">
    <source>
        <dbReference type="EMBL" id="RLK51374.1"/>
    </source>
</evidence>
<gene>
    <name evidence="3" type="ORF">DFR31_1310</name>
</gene>
<comment type="caution">
    <text evidence="3">The sequence shown here is derived from an EMBL/GenBank/DDBJ whole genome shotgun (WGS) entry which is preliminary data.</text>
</comment>
<feature type="region of interest" description="Disordered" evidence="2">
    <location>
        <begin position="99"/>
        <end position="130"/>
    </location>
</feature>
<feature type="compositionally biased region" description="Basic and acidic residues" evidence="2">
    <location>
        <begin position="209"/>
        <end position="219"/>
    </location>
</feature>
<organism evidence="3 4">
    <name type="scientific">Alkalispirillum mobile</name>
    <dbReference type="NCBI Taxonomy" id="85925"/>
    <lineage>
        <taxon>Bacteria</taxon>
        <taxon>Pseudomonadati</taxon>
        <taxon>Pseudomonadota</taxon>
        <taxon>Gammaproteobacteria</taxon>
        <taxon>Chromatiales</taxon>
        <taxon>Ectothiorhodospiraceae</taxon>
        <taxon>Alkalispirillum</taxon>
    </lineage>
</organism>
<keyword evidence="4" id="KW-1185">Reference proteome</keyword>
<proteinExistence type="predicted"/>
<protein>
    <submittedName>
        <fullName evidence="3">Uncharacterized protein</fullName>
    </submittedName>
</protein>
<keyword evidence="1" id="KW-0175">Coiled coil</keyword>